<evidence type="ECO:0000313" key="2">
    <source>
        <dbReference type="EMBL" id="SEJ67812.1"/>
    </source>
</evidence>
<reference evidence="3" key="1">
    <citation type="submission" date="2016-10" db="EMBL/GenBank/DDBJ databases">
        <authorList>
            <person name="Varghese N."/>
            <person name="Submissions S."/>
        </authorList>
    </citation>
    <scope>NUCLEOTIDE SEQUENCE [LARGE SCALE GENOMIC DNA]</scope>
    <source>
        <strain evidence="3">IBRC-M 10761</strain>
    </source>
</reference>
<keyword evidence="1" id="KW-0812">Transmembrane</keyword>
<dbReference type="AlphaFoldDB" id="A0A1H7B0C9"/>
<keyword evidence="3" id="KW-1185">Reference proteome</keyword>
<dbReference type="RefSeq" id="WP_143057697.1">
    <property type="nucleotide sequence ID" value="NZ_FNZH01000008.1"/>
</dbReference>
<accession>A0A1H7B0C9</accession>
<gene>
    <name evidence="2" type="ORF">SAMN05192553_10844</name>
</gene>
<proteinExistence type="predicted"/>
<sequence length="94" mass="11279">MMHFKFTTGKLPYWPAISTILWVLVLFSLGTGIYDWFFHQRHLDWYEQLDFIMLNGLTDAVGFFLVWLVLRWMAEKLMHKSIELTVKPSESEEH</sequence>
<feature type="transmembrane region" description="Helical" evidence="1">
    <location>
        <begin position="51"/>
        <end position="70"/>
    </location>
</feature>
<dbReference type="Proteomes" id="UP000199403">
    <property type="component" value="Unassembled WGS sequence"/>
</dbReference>
<dbReference type="STRING" id="1416801.SAMN05192553_10844"/>
<evidence type="ECO:0000313" key="3">
    <source>
        <dbReference type="Proteomes" id="UP000199403"/>
    </source>
</evidence>
<dbReference type="EMBL" id="FNZH01000008">
    <property type="protein sequence ID" value="SEJ67812.1"/>
    <property type="molecule type" value="Genomic_DNA"/>
</dbReference>
<evidence type="ECO:0008006" key="4">
    <source>
        <dbReference type="Google" id="ProtNLM"/>
    </source>
</evidence>
<organism evidence="2 3">
    <name type="scientific">Cyclobacterium xiamenense</name>
    <dbReference type="NCBI Taxonomy" id="1297121"/>
    <lineage>
        <taxon>Bacteria</taxon>
        <taxon>Pseudomonadati</taxon>
        <taxon>Bacteroidota</taxon>
        <taxon>Cytophagia</taxon>
        <taxon>Cytophagales</taxon>
        <taxon>Cyclobacteriaceae</taxon>
        <taxon>Cyclobacterium</taxon>
    </lineage>
</organism>
<keyword evidence="1" id="KW-1133">Transmembrane helix</keyword>
<protein>
    <recommendedName>
        <fullName evidence="4">DUF4328 domain-containing protein</fullName>
    </recommendedName>
</protein>
<feature type="transmembrane region" description="Helical" evidence="1">
    <location>
        <begin position="12"/>
        <end position="31"/>
    </location>
</feature>
<evidence type="ECO:0000256" key="1">
    <source>
        <dbReference type="SAM" id="Phobius"/>
    </source>
</evidence>
<name>A0A1H7B0C9_9BACT</name>
<keyword evidence="1" id="KW-0472">Membrane</keyword>